<feature type="region of interest" description="Disordered" evidence="4">
    <location>
        <begin position="238"/>
        <end position="418"/>
    </location>
</feature>
<feature type="compositionally biased region" description="Low complexity" evidence="4">
    <location>
        <begin position="264"/>
        <end position="273"/>
    </location>
</feature>
<feature type="non-terminal residue" evidence="6">
    <location>
        <position position="542"/>
    </location>
</feature>
<dbReference type="PANTHER" id="PTHR14167">
    <property type="entry name" value="SH3 DOMAIN-CONTAINING"/>
    <property type="match status" value="1"/>
</dbReference>
<dbReference type="SUPFAM" id="SSF50044">
    <property type="entry name" value="SH3-domain"/>
    <property type="match status" value="1"/>
</dbReference>
<proteinExistence type="predicted"/>
<organism evidence="6 7">
    <name type="scientific">Thamnidium elegans</name>
    <dbReference type="NCBI Taxonomy" id="101142"/>
    <lineage>
        <taxon>Eukaryota</taxon>
        <taxon>Fungi</taxon>
        <taxon>Fungi incertae sedis</taxon>
        <taxon>Mucoromycota</taxon>
        <taxon>Mucoromycotina</taxon>
        <taxon>Mucoromycetes</taxon>
        <taxon>Mucorales</taxon>
        <taxon>Mucorineae</taxon>
        <taxon>Mucoraceae</taxon>
        <taxon>Thamnidium</taxon>
    </lineage>
</organism>
<protein>
    <recommendedName>
        <fullName evidence="5">SH3 domain-containing protein</fullName>
    </recommendedName>
</protein>
<dbReference type="AlphaFoldDB" id="A0A8H7SIX1"/>
<feature type="compositionally biased region" description="Low complexity" evidence="4">
    <location>
        <begin position="203"/>
        <end position="226"/>
    </location>
</feature>
<feature type="coiled-coil region" evidence="3">
    <location>
        <begin position="498"/>
        <end position="536"/>
    </location>
</feature>
<evidence type="ECO:0000259" key="5">
    <source>
        <dbReference type="PROSITE" id="PS50002"/>
    </source>
</evidence>
<feature type="region of interest" description="Disordered" evidence="4">
    <location>
        <begin position="52"/>
        <end position="72"/>
    </location>
</feature>
<accession>A0A8H7SIX1</accession>
<sequence>CVEDIDMPGRPDLGIQSIDTQNSGEDDAPKGGFKLAAFGVKQGGIGSLLAGGFPGLKKTPPKESPKPEAPTVPVAAPASVATTPAVAPVSPAPANTLTPSLPKAIVLHPYDAEGEDELSLLRGEYVEILDRHADEGWWKGRNERGLVGVFPVNFVRELEEETLAPPTPTRSRKSAQTGSVIRPASVQTPVTTRPISVQAPAQRPSSISHSSLSPRISEQPVAAGPVAAEPVAAEPVAAEPVAAAEPTEKPVEKPVEKPAEKPAAEPVAEAVTESVKEPVAEDPEVASTQPMQSPPVPARATSFSEDSAKPLIGHVDQSSPAEDVISDDEEKETSNKETSDDEKKEKEDVKEPEKFDDLPTGGPKLTTPARARIGRARRSPQITSQEPSQTEIFEKELQQEEEEEKTTPSPPAKPVKPIFAKFPTPFAVGGDVLSKAHLKPTQTRRLWEEKANEVPTTSEEEQQQPTAVRPSGVKNLASRFNFAGGNSGGNEVLETKLKNHTKNELERVRKECEQLVNEEREKRIALEQIVQDLMERVKALEQ</sequence>
<feature type="compositionally biased region" description="Basic and acidic residues" evidence="4">
    <location>
        <begin position="246"/>
        <end position="263"/>
    </location>
</feature>
<comment type="caution">
    <text evidence="6">The sequence shown here is derived from an EMBL/GenBank/DDBJ whole genome shotgun (WGS) entry which is preliminary data.</text>
</comment>
<evidence type="ECO:0000256" key="1">
    <source>
        <dbReference type="ARBA" id="ARBA00022443"/>
    </source>
</evidence>
<dbReference type="EMBL" id="JAEPRE010000286">
    <property type="protein sequence ID" value="KAG2229320.1"/>
    <property type="molecule type" value="Genomic_DNA"/>
</dbReference>
<keyword evidence="1 2" id="KW-0728">SH3 domain</keyword>
<dbReference type="InterPro" id="IPR050384">
    <property type="entry name" value="Endophilin_SH3RF"/>
</dbReference>
<dbReference type="Gene3D" id="2.30.30.40">
    <property type="entry name" value="SH3 Domains"/>
    <property type="match status" value="1"/>
</dbReference>
<dbReference type="PROSITE" id="PS50002">
    <property type="entry name" value="SH3"/>
    <property type="match status" value="1"/>
</dbReference>
<feature type="compositionally biased region" description="Polar residues" evidence="4">
    <location>
        <begin position="174"/>
        <end position="195"/>
    </location>
</feature>
<name>A0A8H7SIX1_9FUNG</name>
<feature type="region of interest" description="Disordered" evidence="4">
    <location>
        <begin position="1"/>
        <end position="30"/>
    </location>
</feature>
<evidence type="ECO:0000313" key="7">
    <source>
        <dbReference type="Proteomes" id="UP000613177"/>
    </source>
</evidence>
<evidence type="ECO:0000313" key="6">
    <source>
        <dbReference type="EMBL" id="KAG2229320.1"/>
    </source>
</evidence>
<evidence type="ECO:0000256" key="3">
    <source>
        <dbReference type="SAM" id="Coils"/>
    </source>
</evidence>
<keyword evidence="3" id="KW-0175">Coiled coil</keyword>
<feature type="compositionally biased region" description="Polar residues" evidence="4">
    <location>
        <begin position="380"/>
        <end position="391"/>
    </location>
</feature>
<dbReference type="Pfam" id="PF14604">
    <property type="entry name" value="SH3_9"/>
    <property type="match status" value="1"/>
</dbReference>
<gene>
    <name evidence="6" type="ORF">INT48_005889</name>
</gene>
<feature type="domain" description="SH3" evidence="5">
    <location>
        <begin position="99"/>
        <end position="160"/>
    </location>
</feature>
<feature type="region of interest" description="Disordered" evidence="4">
    <location>
        <begin position="161"/>
        <end position="226"/>
    </location>
</feature>
<evidence type="ECO:0000256" key="4">
    <source>
        <dbReference type="SAM" id="MobiDB-lite"/>
    </source>
</evidence>
<dbReference type="PRINTS" id="PR00452">
    <property type="entry name" value="SH3DOMAIN"/>
</dbReference>
<dbReference type="InterPro" id="IPR001452">
    <property type="entry name" value="SH3_domain"/>
</dbReference>
<dbReference type="Proteomes" id="UP000613177">
    <property type="component" value="Unassembled WGS sequence"/>
</dbReference>
<evidence type="ECO:0000256" key="2">
    <source>
        <dbReference type="PROSITE-ProRule" id="PRU00192"/>
    </source>
</evidence>
<keyword evidence="7" id="KW-1185">Reference proteome</keyword>
<dbReference type="SMART" id="SM00326">
    <property type="entry name" value="SH3"/>
    <property type="match status" value="1"/>
</dbReference>
<feature type="region of interest" description="Disordered" evidence="4">
    <location>
        <begin position="443"/>
        <end position="473"/>
    </location>
</feature>
<reference evidence="6" key="1">
    <citation type="submission" date="2021-01" db="EMBL/GenBank/DDBJ databases">
        <title>Metabolic potential, ecology and presence of endohyphal bacteria is reflected in genomic diversity of Mucoromycotina.</title>
        <authorList>
            <person name="Muszewska A."/>
            <person name="Okrasinska A."/>
            <person name="Steczkiewicz K."/>
            <person name="Drgas O."/>
            <person name="Orlowska M."/>
            <person name="Perlinska-Lenart U."/>
            <person name="Aleksandrzak-Piekarczyk T."/>
            <person name="Szatraj K."/>
            <person name="Zielenkiewicz U."/>
            <person name="Pilsyk S."/>
            <person name="Malc E."/>
            <person name="Mieczkowski P."/>
            <person name="Kruszewska J.S."/>
            <person name="Biernat P."/>
            <person name="Pawlowska J."/>
        </authorList>
    </citation>
    <scope>NUCLEOTIDE SEQUENCE</scope>
    <source>
        <strain evidence="6">WA0000018081</strain>
    </source>
</reference>
<dbReference type="CDD" id="cd00174">
    <property type="entry name" value="SH3"/>
    <property type="match status" value="1"/>
</dbReference>
<dbReference type="InterPro" id="IPR036028">
    <property type="entry name" value="SH3-like_dom_sf"/>
</dbReference>
<feature type="compositionally biased region" description="Basic and acidic residues" evidence="4">
    <location>
        <begin position="332"/>
        <end position="357"/>
    </location>
</feature>